<keyword evidence="10" id="KW-1185">Reference proteome</keyword>
<dbReference type="GO" id="GO:0106300">
    <property type="term" value="P:protein-DNA covalent cross-linking repair"/>
    <property type="evidence" value="ECO:0007669"/>
    <property type="project" value="InterPro"/>
</dbReference>
<dbReference type="InterPro" id="IPR003738">
    <property type="entry name" value="SRAP"/>
</dbReference>
<evidence type="ECO:0000256" key="8">
    <source>
        <dbReference type="RuleBase" id="RU364100"/>
    </source>
</evidence>
<evidence type="ECO:0000256" key="7">
    <source>
        <dbReference type="ARBA" id="ARBA00023239"/>
    </source>
</evidence>
<dbReference type="Proteomes" id="UP000007089">
    <property type="component" value="Chromosome"/>
</dbReference>
<keyword evidence="4 8" id="KW-0378">Hydrolase</keyword>
<reference evidence="9" key="1">
    <citation type="submission" date="2009-01" db="EMBL/GenBank/DDBJ databases">
        <title>Complete sequence of Anaeromyxobacter dehalogenans 2CP-1.</title>
        <authorList>
            <consortium name="US DOE Joint Genome Institute"/>
            <person name="Lucas S."/>
            <person name="Copeland A."/>
            <person name="Lapidus A."/>
            <person name="Glavina del Rio T."/>
            <person name="Dalin E."/>
            <person name="Tice H."/>
            <person name="Bruce D."/>
            <person name="Goodwin L."/>
            <person name="Pitluck S."/>
            <person name="Saunders E."/>
            <person name="Brettin T."/>
            <person name="Detter J.C."/>
            <person name="Han C."/>
            <person name="Larimer F."/>
            <person name="Land M."/>
            <person name="Hauser L."/>
            <person name="Kyrpides N."/>
            <person name="Ovchinnikova G."/>
            <person name="Beliaev A.S."/>
            <person name="Richardson P."/>
        </authorList>
    </citation>
    <scope>NUCLEOTIDE SEQUENCE</scope>
    <source>
        <strain evidence="9">2CP-1</strain>
    </source>
</reference>
<evidence type="ECO:0000256" key="4">
    <source>
        <dbReference type="ARBA" id="ARBA00022801"/>
    </source>
</evidence>
<dbReference type="PANTHER" id="PTHR13604:SF0">
    <property type="entry name" value="ABASIC SITE PROCESSING PROTEIN HMCES"/>
    <property type="match status" value="1"/>
</dbReference>
<keyword evidence="6" id="KW-0238">DNA-binding</keyword>
<dbReference type="EC" id="3.4.-.-" evidence="8"/>
<dbReference type="GO" id="GO:0008233">
    <property type="term" value="F:peptidase activity"/>
    <property type="evidence" value="ECO:0007669"/>
    <property type="project" value="UniProtKB-KW"/>
</dbReference>
<organism evidence="9 10">
    <name type="scientific">Anaeromyxobacter dehalogenans (strain ATCC BAA-258 / DSM 21875 / 2CP-1)</name>
    <dbReference type="NCBI Taxonomy" id="455488"/>
    <lineage>
        <taxon>Bacteria</taxon>
        <taxon>Pseudomonadati</taxon>
        <taxon>Myxococcota</taxon>
        <taxon>Myxococcia</taxon>
        <taxon>Myxococcales</taxon>
        <taxon>Cystobacterineae</taxon>
        <taxon>Anaeromyxobacteraceae</taxon>
        <taxon>Anaeromyxobacter</taxon>
    </lineage>
</organism>
<evidence type="ECO:0000256" key="5">
    <source>
        <dbReference type="ARBA" id="ARBA00023124"/>
    </source>
</evidence>
<name>B8JDC5_ANAD2</name>
<sequence length="221" mass="22975">MVGRMCGRFTLTVADLAALAREWAAEVDAALAARWRPRFNVAPGDPHPVLRGRGGARRLEAAAFGLAGPGGKLLLNARVEGAAGRPAFREAWAARRAAVPADGFYEWEGPAADRRPSWLHPRAGGTLLLAALCGDAPGGGPAFAILTTAANAEVGRLHDRMPLLVPPALLDAWLDGPPPALPAPADGVLAVRPVSPRVNSPANDDAACLAPPPEPLQRALF</sequence>
<dbReference type="HOGENOM" id="CLU_035990_6_2_7"/>
<dbReference type="PANTHER" id="PTHR13604">
    <property type="entry name" value="DC12-RELATED"/>
    <property type="match status" value="1"/>
</dbReference>
<dbReference type="Gene3D" id="3.90.1680.10">
    <property type="entry name" value="SOS response associated peptidase-like"/>
    <property type="match status" value="1"/>
</dbReference>
<dbReference type="GO" id="GO:0016829">
    <property type="term" value="F:lyase activity"/>
    <property type="evidence" value="ECO:0007669"/>
    <property type="project" value="UniProtKB-KW"/>
</dbReference>
<evidence type="ECO:0000313" key="9">
    <source>
        <dbReference type="EMBL" id="ACL65974.1"/>
    </source>
</evidence>
<dbReference type="GO" id="GO:0003697">
    <property type="term" value="F:single-stranded DNA binding"/>
    <property type="evidence" value="ECO:0007669"/>
    <property type="project" value="InterPro"/>
</dbReference>
<protein>
    <recommendedName>
        <fullName evidence="8">Abasic site processing protein</fullName>
        <ecNumber evidence="8">3.4.-.-</ecNumber>
    </recommendedName>
</protein>
<evidence type="ECO:0000256" key="1">
    <source>
        <dbReference type="ARBA" id="ARBA00008136"/>
    </source>
</evidence>
<dbReference type="EMBL" id="CP001359">
    <property type="protein sequence ID" value="ACL65974.1"/>
    <property type="molecule type" value="Genomic_DNA"/>
</dbReference>
<evidence type="ECO:0000256" key="2">
    <source>
        <dbReference type="ARBA" id="ARBA00022670"/>
    </source>
</evidence>
<keyword evidence="2 8" id="KW-0645">Protease</keyword>
<accession>B8JDC5</accession>
<dbReference type="KEGG" id="acp:A2cp1_2637"/>
<gene>
    <name evidence="9" type="ordered locus">A2cp1_2637</name>
</gene>
<proteinExistence type="inferred from homology"/>
<keyword evidence="5" id="KW-0190">Covalent protein-DNA linkage</keyword>
<dbReference type="AlphaFoldDB" id="B8JDC5"/>
<comment type="similarity">
    <text evidence="1 8">Belongs to the SOS response-associated peptidase family.</text>
</comment>
<keyword evidence="7" id="KW-0456">Lyase</keyword>
<evidence type="ECO:0000256" key="6">
    <source>
        <dbReference type="ARBA" id="ARBA00023125"/>
    </source>
</evidence>
<dbReference type="GO" id="GO:0006508">
    <property type="term" value="P:proteolysis"/>
    <property type="evidence" value="ECO:0007669"/>
    <property type="project" value="UniProtKB-KW"/>
</dbReference>
<keyword evidence="3" id="KW-0227">DNA damage</keyword>
<dbReference type="InterPro" id="IPR036590">
    <property type="entry name" value="SRAP-like"/>
</dbReference>
<evidence type="ECO:0000256" key="3">
    <source>
        <dbReference type="ARBA" id="ARBA00022763"/>
    </source>
</evidence>
<dbReference type="Pfam" id="PF02586">
    <property type="entry name" value="SRAP"/>
    <property type="match status" value="1"/>
</dbReference>
<dbReference type="SUPFAM" id="SSF143081">
    <property type="entry name" value="BB1717-like"/>
    <property type="match status" value="1"/>
</dbReference>
<evidence type="ECO:0000313" key="10">
    <source>
        <dbReference type="Proteomes" id="UP000007089"/>
    </source>
</evidence>